<comment type="caution">
    <text evidence="1">The sequence shown here is derived from an EMBL/GenBank/DDBJ whole genome shotgun (WGS) entry which is preliminary data.</text>
</comment>
<sequence length="198" mass="20377">MRRLAGFGAIVVAVDADERGLLELARGHPDRIEPLALDPRCSARWADIAAAWGTEPLHVFLDMTLLAPEAATRMGRALADLDALTGALRAGLRRGQATGVIALPVPDRGAARAQVALAAAARAILPELATRSRPARLAGVEIGTGGPWDADRLTALGDAVLMLCHPVSRAVVAGTVVSCEAGTIGARAALDEATAETS</sequence>
<dbReference type="EMBL" id="JBHTMU010000034">
    <property type="protein sequence ID" value="MFD1343934.1"/>
    <property type="molecule type" value="Genomic_DNA"/>
</dbReference>
<reference evidence="2" key="1">
    <citation type="journal article" date="2019" name="Int. J. Syst. Evol. Microbiol.">
        <title>The Global Catalogue of Microorganisms (GCM) 10K type strain sequencing project: providing services to taxonomists for standard genome sequencing and annotation.</title>
        <authorList>
            <consortium name="The Broad Institute Genomics Platform"/>
            <consortium name="The Broad Institute Genome Sequencing Center for Infectious Disease"/>
            <person name="Wu L."/>
            <person name="Ma J."/>
        </authorList>
    </citation>
    <scope>NUCLEOTIDE SEQUENCE [LARGE SCALE GENOMIC DNA]</scope>
    <source>
        <strain evidence="2">CCUG 62953</strain>
    </source>
</reference>
<organism evidence="1 2">
    <name type="scientific">Litorisediminicola beolgyonensis</name>
    <dbReference type="NCBI Taxonomy" id="1173614"/>
    <lineage>
        <taxon>Bacteria</taxon>
        <taxon>Pseudomonadati</taxon>
        <taxon>Pseudomonadota</taxon>
        <taxon>Alphaproteobacteria</taxon>
        <taxon>Rhodobacterales</taxon>
        <taxon>Paracoccaceae</taxon>
        <taxon>Litorisediminicola</taxon>
    </lineage>
</organism>
<proteinExistence type="predicted"/>
<evidence type="ECO:0000313" key="1">
    <source>
        <dbReference type="EMBL" id="MFD1343934.1"/>
    </source>
</evidence>
<name>A0ABW3ZLH0_9RHOB</name>
<protein>
    <submittedName>
        <fullName evidence="1">Uncharacterized protein</fullName>
    </submittedName>
</protein>
<keyword evidence="2" id="KW-1185">Reference proteome</keyword>
<evidence type="ECO:0000313" key="2">
    <source>
        <dbReference type="Proteomes" id="UP001597135"/>
    </source>
</evidence>
<gene>
    <name evidence="1" type="ORF">ACFQ4E_16010</name>
</gene>
<accession>A0ABW3ZLH0</accession>
<dbReference type="Proteomes" id="UP001597135">
    <property type="component" value="Unassembled WGS sequence"/>
</dbReference>
<dbReference type="RefSeq" id="WP_386805305.1">
    <property type="nucleotide sequence ID" value="NZ_JBHTMU010000034.1"/>
</dbReference>